<name>U9V0K9_RHIID</name>
<dbReference type="AlphaFoldDB" id="U9V0K9"/>
<dbReference type="HOGENOM" id="CLU_2211315_0_0_1"/>
<reference evidence="2" key="1">
    <citation type="submission" date="2013-07" db="EMBL/GenBank/DDBJ databases">
        <title>The genome of an arbuscular mycorrhizal fungus provides insights into the evolution of the oldest plant symbiosis.</title>
        <authorList>
            <consortium name="DOE Joint Genome Institute"/>
            <person name="Tisserant E."/>
            <person name="Malbreil M."/>
            <person name="Kuo A."/>
            <person name="Kohler A."/>
            <person name="Symeonidi A."/>
            <person name="Balestrini R."/>
            <person name="Charron P."/>
            <person name="Duensing N."/>
            <person name="Frei-dit-Frey N."/>
            <person name="Gianinazzi-Pearson V."/>
            <person name="Gilbert B."/>
            <person name="Handa Y."/>
            <person name="Hijri M."/>
            <person name="Kaul R."/>
            <person name="Kawaguchi M."/>
            <person name="Krajinski F."/>
            <person name="Lammers P."/>
            <person name="Lapierre D."/>
            <person name="Masclaux F.G."/>
            <person name="Murat C."/>
            <person name="Morin E."/>
            <person name="Ndikumana S."/>
            <person name="Pagni M."/>
            <person name="Petitpierre D."/>
            <person name="Requena N."/>
            <person name="Rosikiewicz P."/>
            <person name="Riley R."/>
            <person name="Saito K."/>
            <person name="San Clemente H."/>
            <person name="Shapiro H."/>
            <person name="van Tuinen D."/>
            <person name="Becard G."/>
            <person name="Bonfante P."/>
            <person name="Paszkowski U."/>
            <person name="Shachar-Hill Y."/>
            <person name="Young J.P."/>
            <person name="Sanders I.R."/>
            <person name="Henrissat B."/>
            <person name="Rensing S.A."/>
            <person name="Grigoriev I.V."/>
            <person name="Corradi N."/>
            <person name="Roux C."/>
            <person name="Martin F."/>
        </authorList>
    </citation>
    <scope>NUCLEOTIDE SEQUENCE</scope>
    <source>
        <strain evidence="2">DAOM 197198</strain>
    </source>
</reference>
<keyword evidence="1" id="KW-0812">Transmembrane</keyword>
<keyword evidence="1" id="KW-1133">Transmembrane helix</keyword>
<dbReference type="EMBL" id="KI276450">
    <property type="protein sequence ID" value="ESA21426.1"/>
    <property type="molecule type" value="Genomic_DNA"/>
</dbReference>
<protein>
    <submittedName>
        <fullName evidence="2">Uncharacterized protein</fullName>
    </submittedName>
</protein>
<organism evidence="2">
    <name type="scientific">Rhizophagus irregularis (strain DAOM 181602 / DAOM 197198 / MUCL 43194)</name>
    <name type="common">Arbuscular mycorrhizal fungus</name>
    <name type="synonym">Glomus intraradices</name>
    <dbReference type="NCBI Taxonomy" id="747089"/>
    <lineage>
        <taxon>Eukaryota</taxon>
        <taxon>Fungi</taxon>
        <taxon>Fungi incertae sedis</taxon>
        <taxon>Mucoromycota</taxon>
        <taxon>Glomeromycotina</taxon>
        <taxon>Glomeromycetes</taxon>
        <taxon>Glomerales</taxon>
        <taxon>Glomeraceae</taxon>
        <taxon>Rhizophagus</taxon>
    </lineage>
</organism>
<gene>
    <name evidence="2" type="ORF">GLOINDRAFT_91899</name>
</gene>
<evidence type="ECO:0000313" key="2">
    <source>
        <dbReference type="EMBL" id="ESA21426.1"/>
    </source>
</evidence>
<proteinExistence type="predicted"/>
<accession>U9V0K9</accession>
<feature type="transmembrane region" description="Helical" evidence="1">
    <location>
        <begin position="84"/>
        <end position="106"/>
    </location>
</feature>
<sequence>MSHLLWKIFMITLVSIIKKIKYIKKTLMIFRKDPHYPAKLNTIGLGGVVQPSIPRTQQTLSTRCTQKQFVIGKIFTRNHVTSRLGATTALFLIVVPLPDLLFSGLFQ</sequence>
<evidence type="ECO:0000256" key="1">
    <source>
        <dbReference type="SAM" id="Phobius"/>
    </source>
</evidence>
<keyword evidence="1" id="KW-0472">Membrane</keyword>